<evidence type="ECO:0000313" key="2">
    <source>
        <dbReference type="EMBL" id="SVB60279.1"/>
    </source>
</evidence>
<dbReference type="EMBL" id="UINC01049025">
    <property type="protein sequence ID" value="SVB60279.1"/>
    <property type="molecule type" value="Genomic_DNA"/>
</dbReference>
<dbReference type="InterPro" id="IPR032710">
    <property type="entry name" value="NTF2-like_dom_sf"/>
</dbReference>
<accession>A0A382FC99</accession>
<gene>
    <name evidence="2" type="ORF">METZ01_LOCUS213133</name>
</gene>
<feature type="domain" description="SnoaL-like" evidence="1">
    <location>
        <begin position="10"/>
        <end position="128"/>
    </location>
</feature>
<sequence length="204" mass="24304">MSKNFQKRLERIESKEEIKDLSSKYSLALDVRDLDSLVNLFPENIMVGKGESGRLALKRWFDHTLRSQFTGTAHHIGNKIIEFLDDSHAIGVVYSKNEHETGKEWIIMQMMYWDEYEKIDKRWYFRRRLPLYWYATDLNKPPIGNFKMRWPGIKNYEGGFHSIWPTWKEFWDSSETKAVSEPVPLEEFLRNIRRGSPDPSIKVK</sequence>
<name>A0A382FC99_9ZZZZ</name>
<dbReference type="InterPro" id="IPR037401">
    <property type="entry name" value="SnoaL-like"/>
</dbReference>
<dbReference type="AlphaFoldDB" id="A0A382FC99"/>
<proteinExistence type="predicted"/>
<dbReference type="SUPFAM" id="SSF54427">
    <property type="entry name" value="NTF2-like"/>
    <property type="match status" value="1"/>
</dbReference>
<organism evidence="2">
    <name type="scientific">marine metagenome</name>
    <dbReference type="NCBI Taxonomy" id="408172"/>
    <lineage>
        <taxon>unclassified sequences</taxon>
        <taxon>metagenomes</taxon>
        <taxon>ecological metagenomes</taxon>
    </lineage>
</organism>
<reference evidence="2" key="1">
    <citation type="submission" date="2018-05" db="EMBL/GenBank/DDBJ databases">
        <authorList>
            <person name="Lanie J.A."/>
            <person name="Ng W.-L."/>
            <person name="Kazmierczak K.M."/>
            <person name="Andrzejewski T.M."/>
            <person name="Davidsen T.M."/>
            <person name="Wayne K.J."/>
            <person name="Tettelin H."/>
            <person name="Glass J.I."/>
            <person name="Rusch D."/>
            <person name="Podicherti R."/>
            <person name="Tsui H.-C.T."/>
            <person name="Winkler M.E."/>
        </authorList>
    </citation>
    <scope>NUCLEOTIDE SEQUENCE</scope>
</reference>
<dbReference type="Pfam" id="PF13577">
    <property type="entry name" value="SnoaL_4"/>
    <property type="match status" value="1"/>
</dbReference>
<protein>
    <recommendedName>
        <fullName evidence="1">SnoaL-like domain-containing protein</fullName>
    </recommendedName>
</protein>
<evidence type="ECO:0000259" key="1">
    <source>
        <dbReference type="Pfam" id="PF13577"/>
    </source>
</evidence>
<dbReference type="Gene3D" id="3.10.450.50">
    <property type="match status" value="1"/>
</dbReference>